<dbReference type="KEGG" id="gcr:GcLGCM259_0308"/>
<dbReference type="PROSITE" id="PS50173">
    <property type="entry name" value="UMUC"/>
    <property type="match status" value="1"/>
</dbReference>
<dbReference type="GO" id="GO:0042276">
    <property type="term" value="P:error-prone translesion synthesis"/>
    <property type="evidence" value="ECO:0007669"/>
    <property type="project" value="TreeGrafter"/>
</dbReference>
<gene>
    <name evidence="2" type="ORF">GcLGCM259_0308</name>
</gene>
<accession>A0A5B7WS85</accession>
<dbReference type="SUPFAM" id="SSF56672">
    <property type="entry name" value="DNA/RNA polymerases"/>
    <property type="match status" value="1"/>
</dbReference>
<feature type="domain" description="UmuC" evidence="1">
    <location>
        <begin position="13"/>
        <end position="77"/>
    </location>
</feature>
<dbReference type="PANTHER" id="PTHR11076">
    <property type="entry name" value="DNA REPAIR POLYMERASE UMUC / TRANSFERASE FAMILY MEMBER"/>
    <property type="match status" value="1"/>
</dbReference>
<evidence type="ECO:0000259" key="1">
    <source>
        <dbReference type="PROSITE" id="PS50173"/>
    </source>
</evidence>
<dbReference type="GO" id="GO:0006281">
    <property type="term" value="P:DNA repair"/>
    <property type="evidence" value="ECO:0007669"/>
    <property type="project" value="InterPro"/>
</dbReference>
<dbReference type="InterPro" id="IPR043502">
    <property type="entry name" value="DNA/RNA_pol_sf"/>
</dbReference>
<dbReference type="GO" id="GO:0003887">
    <property type="term" value="F:DNA-directed DNA polymerase activity"/>
    <property type="evidence" value="ECO:0007669"/>
    <property type="project" value="TreeGrafter"/>
</dbReference>
<dbReference type="Proteomes" id="UP000307000">
    <property type="component" value="Chromosome"/>
</dbReference>
<dbReference type="InterPro" id="IPR050116">
    <property type="entry name" value="DNA_polymerase-Y"/>
</dbReference>
<dbReference type="GO" id="GO:0005829">
    <property type="term" value="C:cytosol"/>
    <property type="evidence" value="ECO:0007669"/>
    <property type="project" value="TreeGrafter"/>
</dbReference>
<evidence type="ECO:0000313" key="3">
    <source>
        <dbReference type="Proteomes" id="UP000307000"/>
    </source>
</evidence>
<dbReference type="PANTHER" id="PTHR11076:SF34">
    <property type="entry name" value="PROTEIN UMUC"/>
    <property type="match status" value="1"/>
</dbReference>
<dbReference type="RefSeq" id="WP_217496550.1">
    <property type="nucleotide sequence ID" value="NZ_CP185282.1"/>
</dbReference>
<dbReference type="Gene3D" id="3.40.1170.60">
    <property type="match status" value="1"/>
</dbReference>
<dbReference type="AlphaFoldDB" id="A0A5B7WS85"/>
<protein>
    <submittedName>
        <fullName evidence="2">DNA polymerase V subunit UmuC</fullName>
    </submittedName>
</protein>
<dbReference type="EMBL" id="CP034412">
    <property type="protein sequence ID" value="QCY46090.1"/>
    <property type="molecule type" value="Genomic_DNA"/>
</dbReference>
<reference evidence="2 3" key="1">
    <citation type="submission" date="2018-12" db="EMBL/GenBank/DDBJ databases">
        <title>Complete Genome Sequence of Glutamicibacter creatinolyticus strain LGCM259,isolated from an abscess of a 12-year-old mare in Italy.</title>
        <authorList>
            <person name="Santos R.G."/>
            <person name="Silva A.L."/>
            <person name="Seyffert N."/>
            <person name="Castro T.L.P."/>
            <person name="Attili A.R."/>
            <person name="Rifici C."/>
            <person name="Mazzullo G."/>
            <person name="Brenig B."/>
            <person name="Venanzi F."/>
            <person name="Azevedo V."/>
        </authorList>
    </citation>
    <scope>NUCLEOTIDE SEQUENCE [LARGE SCALE GENOMIC DNA]</scope>
    <source>
        <strain evidence="2 3">LGCM 259</strain>
    </source>
</reference>
<sequence length="77" mass="8516">MSADPSAQAGEHIALVDVNNFYVSCERVFDPTLRNRPVVVLSNNDGCVVARSAEAKALGITTGQPYFQVRDLQRSYW</sequence>
<name>A0A5B7WS85_9MICC</name>
<keyword evidence="3" id="KW-1185">Reference proteome</keyword>
<dbReference type="Pfam" id="PF00817">
    <property type="entry name" value="IMS"/>
    <property type="match status" value="1"/>
</dbReference>
<organism evidence="2 3">
    <name type="scientific">Glutamicibacter creatinolyticus</name>
    <dbReference type="NCBI Taxonomy" id="162496"/>
    <lineage>
        <taxon>Bacteria</taxon>
        <taxon>Bacillati</taxon>
        <taxon>Actinomycetota</taxon>
        <taxon>Actinomycetes</taxon>
        <taxon>Micrococcales</taxon>
        <taxon>Micrococcaceae</taxon>
        <taxon>Glutamicibacter</taxon>
    </lineage>
</organism>
<proteinExistence type="predicted"/>
<dbReference type="GO" id="GO:0009432">
    <property type="term" value="P:SOS response"/>
    <property type="evidence" value="ECO:0007669"/>
    <property type="project" value="TreeGrafter"/>
</dbReference>
<evidence type="ECO:0000313" key="2">
    <source>
        <dbReference type="EMBL" id="QCY46090.1"/>
    </source>
</evidence>
<dbReference type="InterPro" id="IPR001126">
    <property type="entry name" value="UmuC"/>
</dbReference>